<dbReference type="InterPro" id="IPR013406">
    <property type="entry name" value="CHP02574_addiction_mod"/>
</dbReference>
<protein>
    <submittedName>
        <fullName evidence="1">Addiction module protein</fullName>
    </submittedName>
</protein>
<dbReference type="Proteomes" id="UP000230821">
    <property type="component" value="Unassembled WGS sequence"/>
</dbReference>
<evidence type="ECO:0000313" key="2">
    <source>
        <dbReference type="Proteomes" id="UP000230821"/>
    </source>
</evidence>
<evidence type="ECO:0000313" key="1">
    <source>
        <dbReference type="EMBL" id="PIE32066.1"/>
    </source>
</evidence>
<reference evidence="1 2" key="1">
    <citation type="submission" date="2017-10" db="EMBL/GenBank/DDBJ databases">
        <title>Novel microbial diversity and functional potential in the marine mammal oral microbiome.</title>
        <authorList>
            <person name="Dudek N.K."/>
            <person name="Sun C.L."/>
            <person name="Burstein D."/>
            <person name="Kantor R.S."/>
            <person name="Aliaga Goltsman D.S."/>
            <person name="Bik E.M."/>
            <person name="Thomas B.C."/>
            <person name="Banfield J.F."/>
            <person name="Relman D.A."/>
        </authorList>
    </citation>
    <scope>NUCLEOTIDE SEQUENCE [LARGE SCALE GENOMIC DNA]</scope>
    <source>
        <strain evidence="1">DOLJORAL78_47_16</strain>
    </source>
</reference>
<dbReference type="Pfam" id="PF09720">
    <property type="entry name" value="Unstab_antitox"/>
    <property type="match status" value="1"/>
</dbReference>
<name>A0A2G6K8P0_9BACT</name>
<gene>
    <name evidence="1" type="ORF">CSA56_16495</name>
</gene>
<dbReference type="AlphaFoldDB" id="A0A2G6K8P0"/>
<proteinExistence type="predicted"/>
<dbReference type="EMBL" id="PDSK01000118">
    <property type="protein sequence ID" value="PIE32066.1"/>
    <property type="molecule type" value="Genomic_DNA"/>
</dbReference>
<sequence length="69" mass="7817">MVTAKSILEQALTMRPADRILVLEGLLYSLDEPDKTLEEIWTIEAGKRLQAYKSGKLNTVSYEDVFGQE</sequence>
<organism evidence="1 2">
    <name type="scientific">candidate division KSB3 bacterium</name>
    <dbReference type="NCBI Taxonomy" id="2044937"/>
    <lineage>
        <taxon>Bacteria</taxon>
        <taxon>candidate division KSB3</taxon>
    </lineage>
</organism>
<accession>A0A2G6K8P0</accession>
<comment type="caution">
    <text evidence="1">The sequence shown here is derived from an EMBL/GenBank/DDBJ whole genome shotgun (WGS) entry which is preliminary data.</text>
</comment>